<reference evidence="1" key="1">
    <citation type="submission" date="2022-10" db="EMBL/GenBank/DDBJ databases">
        <title>Chitinophaga sp. nov., isolated from soil.</title>
        <authorList>
            <person name="Jeon C.O."/>
        </authorList>
    </citation>
    <scope>NUCLEOTIDE SEQUENCE</scope>
    <source>
        <strain evidence="1">R8</strain>
    </source>
</reference>
<dbReference type="EMBL" id="CP107006">
    <property type="protein sequence ID" value="UYQ91464.1"/>
    <property type="molecule type" value="Genomic_DNA"/>
</dbReference>
<name>A0ABY6IZP3_9BACT</name>
<evidence type="ECO:0000313" key="2">
    <source>
        <dbReference type="Proteomes" id="UP001162741"/>
    </source>
</evidence>
<dbReference type="RefSeq" id="WP_244839647.1">
    <property type="nucleotide sequence ID" value="NZ_CP107006.1"/>
</dbReference>
<gene>
    <name evidence="1" type="ORF">MKQ68_15330</name>
</gene>
<evidence type="ECO:0000313" key="1">
    <source>
        <dbReference type="EMBL" id="UYQ91464.1"/>
    </source>
</evidence>
<evidence type="ECO:0008006" key="3">
    <source>
        <dbReference type="Google" id="ProtNLM"/>
    </source>
</evidence>
<sequence>MKPMTEERIELITVFKKDIGQPDAEKLLAAHQLTYRKGMDSSRGKLYFQRTGPKFILTFDSDAAREAMITLLEQQENIHEVYIPDWTKCKD</sequence>
<accession>A0ABY6IZP3</accession>
<proteinExistence type="predicted"/>
<organism evidence="1 2">
    <name type="scientific">Chitinophaga horti</name>
    <dbReference type="NCBI Taxonomy" id="2920382"/>
    <lineage>
        <taxon>Bacteria</taxon>
        <taxon>Pseudomonadati</taxon>
        <taxon>Bacteroidota</taxon>
        <taxon>Chitinophagia</taxon>
        <taxon>Chitinophagales</taxon>
        <taxon>Chitinophagaceae</taxon>
        <taxon>Chitinophaga</taxon>
    </lineage>
</organism>
<protein>
    <recommendedName>
        <fullName evidence="3">DUF3303 domain-containing protein</fullName>
    </recommendedName>
</protein>
<dbReference type="Proteomes" id="UP001162741">
    <property type="component" value="Chromosome"/>
</dbReference>
<keyword evidence="2" id="KW-1185">Reference proteome</keyword>